<dbReference type="EMBL" id="LDAU01000098">
    <property type="protein sequence ID" value="KRX06236.1"/>
    <property type="molecule type" value="Genomic_DNA"/>
</dbReference>
<dbReference type="InterPro" id="IPR019775">
    <property type="entry name" value="WD40_repeat_CS"/>
</dbReference>
<keyword evidence="2" id="KW-0677">Repeat</keyword>
<comment type="caution">
    <text evidence="4">The sequence shown here is derived from an EMBL/GenBank/DDBJ whole genome shotgun (WGS) entry which is preliminary data.</text>
</comment>
<dbReference type="SMART" id="SM00320">
    <property type="entry name" value="WD40"/>
    <property type="match status" value="5"/>
</dbReference>
<accession>A0A0V0QV46</accession>
<proteinExistence type="predicted"/>
<dbReference type="OMA" id="NITEMTH"/>
<evidence type="ECO:0000256" key="1">
    <source>
        <dbReference type="ARBA" id="ARBA00022574"/>
    </source>
</evidence>
<dbReference type="Proteomes" id="UP000054937">
    <property type="component" value="Unassembled WGS sequence"/>
</dbReference>
<dbReference type="InterPro" id="IPR027417">
    <property type="entry name" value="P-loop_NTPase"/>
</dbReference>
<dbReference type="Pfam" id="PF00400">
    <property type="entry name" value="WD40"/>
    <property type="match status" value="2"/>
</dbReference>
<dbReference type="PROSITE" id="PS50294">
    <property type="entry name" value="WD_REPEATS_REGION"/>
    <property type="match status" value="1"/>
</dbReference>
<dbReference type="InterPro" id="IPR015943">
    <property type="entry name" value="WD40/YVTN_repeat-like_dom_sf"/>
</dbReference>
<dbReference type="Gene3D" id="2.160.20.80">
    <property type="entry name" value="E3 ubiquitin-protein ligase SopA"/>
    <property type="match status" value="1"/>
</dbReference>
<dbReference type="Gene3D" id="2.130.10.10">
    <property type="entry name" value="YVTN repeat-like/Quinoprotein amine dehydrogenase"/>
    <property type="match status" value="1"/>
</dbReference>
<dbReference type="Pfam" id="PF00805">
    <property type="entry name" value="Pentapeptide"/>
    <property type="match status" value="1"/>
</dbReference>
<evidence type="ECO:0000256" key="3">
    <source>
        <dbReference type="PROSITE-ProRule" id="PRU00221"/>
    </source>
</evidence>
<dbReference type="SUPFAM" id="SSF50978">
    <property type="entry name" value="WD40 repeat-like"/>
    <property type="match status" value="1"/>
</dbReference>
<dbReference type="InterPro" id="IPR001680">
    <property type="entry name" value="WD40_rpt"/>
</dbReference>
<feature type="repeat" description="WD" evidence="3">
    <location>
        <begin position="1314"/>
        <end position="1347"/>
    </location>
</feature>
<evidence type="ECO:0000313" key="4">
    <source>
        <dbReference type="EMBL" id="KRX06236.1"/>
    </source>
</evidence>
<dbReference type="PANTHER" id="PTHR19857">
    <property type="entry name" value="MITOCHONDRIAL DIVISION PROTEIN 1-RELATED"/>
    <property type="match status" value="1"/>
</dbReference>
<dbReference type="PROSITE" id="PS00678">
    <property type="entry name" value="WD_REPEATS_1"/>
    <property type="match status" value="1"/>
</dbReference>
<reference evidence="4 5" key="1">
    <citation type="journal article" date="2015" name="Sci. Rep.">
        <title>Genome of the facultative scuticociliatosis pathogen Pseudocohnilembus persalinus provides insight into its virulence through horizontal gene transfer.</title>
        <authorList>
            <person name="Xiong J."/>
            <person name="Wang G."/>
            <person name="Cheng J."/>
            <person name="Tian M."/>
            <person name="Pan X."/>
            <person name="Warren A."/>
            <person name="Jiang C."/>
            <person name="Yuan D."/>
            <person name="Miao W."/>
        </authorList>
    </citation>
    <scope>NUCLEOTIDE SEQUENCE [LARGE SCALE GENOMIC DNA]</scope>
    <source>
        <strain evidence="4">36N120E</strain>
    </source>
</reference>
<dbReference type="InterPro" id="IPR036322">
    <property type="entry name" value="WD40_repeat_dom_sf"/>
</dbReference>
<dbReference type="PROSITE" id="PS50082">
    <property type="entry name" value="WD_REPEATS_2"/>
    <property type="match status" value="1"/>
</dbReference>
<dbReference type="SUPFAM" id="SSF141571">
    <property type="entry name" value="Pentapeptide repeat-like"/>
    <property type="match status" value="1"/>
</dbReference>
<protein>
    <submittedName>
        <fullName evidence="4">WD40-repeat-containing domain</fullName>
    </submittedName>
</protein>
<dbReference type="Gene3D" id="3.40.50.300">
    <property type="entry name" value="P-loop containing nucleotide triphosphate hydrolases"/>
    <property type="match status" value="1"/>
</dbReference>
<dbReference type="InterPro" id="IPR001646">
    <property type="entry name" value="5peptide_repeat"/>
</dbReference>
<dbReference type="SUPFAM" id="SSF52540">
    <property type="entry name" value="P-loop containing nucleoside triphosphate hydrolases"/>
    <property type="match status" value="1"/>
</dbReference>
<dbReference type="OrthoDB" id="5573735at2759"/>
<keyword evidence="5" id="KW-1185">Reference proteome</keyword>
<name>A0A0V0QV46_PSEPJ</name>
<keyword evidence="1 3" id="KW-0853">WD repeat</keyword>
<organism evidence="4 5">
    <name type="scientific">Pseudocohnilembus persalinus</name>
    <name type="common">Ciliate</name>
    <dbReference type="NCBI Taxonomy" id="266149"/>
    <lineage>
        <taxon>Eukaryota</taxon>
        <taxon>Sar</taxon>
        <taxon>Alveolata</taxon>
        <taxon>Ciliophora</taxon>
        <taxon>Intramacronucleata</taxon>
        <taxon>Oligohymenophorea</taxon>
        <taxon>Scuticociliatia</taxon>
        <taxon>Philasterida</taxon>
        <taxon>Pseudocohnilembidae</taxon>
        <taxon>Pseudocohnilembus</taxon>
    </lineage>
</organism>
<evidence type="ECO:0000256" key="2">
    <source>
        <dbReference type="ARBA" id="ARBA00022737"/>
    </source>
</evidence>
<gene>
    <name evidence="4" type="ORF">PPERSA_06118</name>
</gene>
<sequence>MFNWTIKLLKKNSHYIILKSSFKQSYLPLHGDKSYQINLIVQEQINMEDLFVIGFANADQLSGENQFLSAVNLSLDKLNYIQASSSNNDYEEELKGNSQVNSSQNLRKKNIARNVNSKQMFNKNSLLVHGPSGCGKSLQAQKLFNYIWKKQDQFQILHELYDVYYNFVIIPILINLNTLDDPYNNIVEQALKDPQQYNFSDEEVQKFKKDVQNGAYQVVFIIDGLSEMGENLNKKNFFQMHKLDEWRQQNEIPKDQEQNKQNQQSLYQGQQALQQLQQNINQNDEQENIMNHNFPKIIYFVRTQSLVGGDYQKNYFIPTHQNFNQNIKNFKELKVQKLDEHDINQYIQTYLLFQVKQKIANLYRSLVKNPKNIFKIIKEFNSFWKNLQIKIKKDIQYQEFQRNPDRPSNNKLLSDQSIKYIIEQVITNIQSSKLLTDIHPQDRFILRLKKDLQEIISFENIENKLNLISGIRQKIQTYHFLEMCLQNLDQISLNFVKKQTNMSPESMKMNFFLTIQDKVLQNLQQYRAIVDYYQDSVIQQISPQKWERIMEFRQTMLPFQEQTLIRKITSEQISILWNLVLEQFKKISQNNQQEFSEQQLIKCLEIVISQGKFSRESQQKQQDIDVYELLKNYLNNQIEQLRFLFKIKDQESDLYSTKNSKYISSKSNIDSKKHIGSDLSNKLNSDGSFIRDLKPTESNLLIKYMNYKIKFAFKMIANDTFQSFTFKKYNIIEAYLNQQRENNIQKIPNLSAQQQSELRQKSKAYSIQLAQQFCKLGVTRVKITDQKQTQKLGTWILPNGEFQPFFPEKLTQQDKYIREICPFKIVNNHFSFSHKVFQDFFVSENLYEKLSQIKILNFICSIIELYELEPIQGQNKKEFIQKLDKIIQDFHRDHKKEVQDFYSKYEEDININKVLDEIGNIQNIFSKIDIKVEPLNMDIFNFIGEKSFQDVQFEKLLLNIVKLSKFFSDNELQKAAAQSITILNQINFPLSAQNFNSVNIQGASLQGAQLSLTNFSKSNLNNVCLNDAFVDLANFKMSNVQKEHIQSLSQNSMNNSFQQQQKIQNMVISNQQKNNQDKNGYQDNLQDIYFHKADVNIEIGENENADQVLVTPDSQYLIITYPGLGLLKIHDMTVISQFISLPGQLAISRVDCTNDSKFLAFDFAPFKISRNQNIKIYNINDLVVEGRQSKYLELECKQGKVNTFKFTINQKFLIIAFENKIVQVWNFEAIQKDYDNLDQFIPLKISQQNRLVQSINNFRGEIKTLDVYPFDKYFVTGGGYQESELKIWELPLENQIQQQNMISSKKQNKFKFELKGHRSTVTAVQFSKNGNLLVSASFDQTVRIWNVIDIFNSKSQEFQIHQTLSGVHKEAILSISLAFDDKFILSGGCDKGIIAQYRFFDLYRQKNSEQETNVYNKIQTLSNGQVNCITYSQDNNFVVVSFDDKTVQVFKNYSYKNESELILQTVIKSQYKNSTSSNFTQLEGSVQLEGNFKY</sequence>
<evidence type="ECO:0000313" key="5">
    <source>
        <dbReference type="Proteomes" id="UP000054937"/>
    </source>
</evidence>
<dbReference type="InParanoid" id="A0A0V0QV46"/>
<dbReference type="InterPro" id="IPR051179">
    <property type="entry name" value="WD_repeat_multifunction"/>
</dbReference>